<sequence>MTDKLPMATLDADTDYDTEQVLFRIRRTLESCSKLIEAGDFGKSEKELSELAVFLNSISDAVVNSRNYEDEEDDLEHTAFQILTEFRSFITSSSLDQVVIDALSFELLKLAARFGCASRRCSEIAVSMVDSFADIGSPRDMLSVLSDALGSPSEMFRVPRYFIPLLTAFPKLFDSVKRRQFVHVKAAVPVILNALKSISARTDDDEVDATDVVELYQRVNGIADSVKTVCLKVGEEDSDKLRALLGLFVLQSLALLSMGIKHRKLVDSLPLVLHLSYFFPYCGLTYEGLITGDCVNNLLTTAFGDEQDDFVGCFSHIWLGASLAVIWGSKWNEVATAAEGDIAALQDELQSSQTKRWEAVGMLKHVFLCVHLPWELKQHSINFLLSVMEVNSSQATPCHPEAEFSADMPSVYTALQAVQAVIMYAPDAVIRRNAFLAFKKLLADLPTSLGFDILSAMIKNSDSSSMIALLLDCVREQMRAEMHERTVAAKSISNGESESSHCLCFWTADVLELVEMVLRPPGGGPPPLPEHCDAVLSALNLYRFILITESSGKTNYTGVRSKEHLKKVHGEWLLPLRTLVTGVAAENAKDQDQLALDISCGLNPVELVLYRCIEIVEEHLKQSS</sequence>
<gene>
    <name evidence="1" type="ORF">OLC1_LOCUS24385</name>
</gene>
<dbReference type="GO" id="GO:0005737">
    <property type="term" value="C:cytoplasm"/>
    <property type="evidence" value="ECO:0007669"/>
    <property type="project" value="TreeGrafter"/>
</dbReference>
<dbReference type="InterPro" id="IPR013877">
    <property type="entry name" value="YAP-bd/ALF4/Glomulin"/>
</dbReference>
<dbReference type="InterPro" id="IPR019516">
    <property type="entry name" value="Glomulin/ALF4"/>
</dbReference>
<reference evidence="1" key="1">
    <citation type="submission" date="2023-03" db="EMBL/GenBank/DDBJ databases">
        <authorList>
            <person name="Julca I."/>
        </authorList>
    </citation>
    <scope>NUCLEOTIDE SEQUENCE</scope>
</reference>
<protein>
    <submittedName>
        <fullName evidence="1">OLC1v1020133C1</fullName>
    </submittedName>
</protein>
<organism evidence="1 2">
    <name type="scientific">Oldenlandia corymbosa var. corymbosa</name>
    <dbReference type="NCBI Taxonomy" id="529605"/>
    <lineage>
        <taxon>Eukaryota</taxon>
        <taxon>Viridiplantae</taxon>
        <taxon>Streptophyta</taxon>
        <taxon>Embryophyta</taxon>
        <taxon>Tracheophyta</taxon>
        <taxon>Spermatophyta</taxon>
        <taxon>Magnoliopsida</taxon>
        <taxon>eudicotyledons</taxon>
        <taxon>Gunneridae</taxon>
        <taxon>Pentapetalae</taxon>
        <taxon>asterids</taxon>
        <taxon>lamiids</taxon>
        <taxon>Gentianales</taxon>
        <taxon>Rubiaceae</taxon>
        <taxon>Rubioideae</taxon>
        <taxon>Spermacoceae</taxon>
        <taxon>Hedyotis-Oldenlandia complex</taxon>
        <taxon>Oldenlandia</taxon>
    </lineage>
</organism>
<dbReference type="Pfam" id="PF08568">
    <property type="entry name" value="Kinetochor_Ybp2"/>
    <property type="match status" value="1"/>
</dbReference>
<accession>A0AAV1EG32</accession>
<dbReference type="AlphaFoldDB" id="A0AAV1EG32"/>
<dbReference type="EMBL" id="OX459126">
    <property type="protein sequence ID" value="CAI9118546.1"/>
    <property type="molecule type" value="Genomic_DNA"/>
</dbReference>
<name>A0AAV1EG32_OLDCO</name>
<dbReference type="PANTHER" id="PTHR15430:SF1">
    <property type="entry name" value="GLOMULIN"/>
    <property type="match status" value="1"/>
</dbReference>
<dbReference type="GO" id="GO:0055105">
    <property type="term" value="F:ubiquitin-protein transferase inhibitor activity"/>
    <property type="evidence" value="ECO:0007669"/>
    <property type="project" value="TreeGrafter"/>
</dbReference>
<proteinExistence type="predicted"/>
<evidence type="ECO:0000313" key="2">
    <source>
        <dbReference type="Proteomes" id="UP001161247"/>
    </source>
</evidence>
<dbReference type="PANTHER" id="PTHR15430">
    <property type="entry name" value="GLOMULIN"/>
    <property type="match status" value="1"/>
</dbReference>
<keyword evidence="2" id="KW-1185">Reference proteome</keyword>
<dbReference type="Proteomes" id="UP001161247">
    <property type="component" value="Chromosome 9"/>
</dbReference>
<evidence type="ECO:0000313" key="1">
    <source>
        <dbReference type="EMBL" id="CAI9118546.1"/>
    </source>
</evidence>